<reference evidence="3" key="1">
    <citation type="submission" date="2024-07" db="EMBL/GenBank/DDBJ databases">
        <title>Two chromosome-level genome assemblies of Korean endemic species Abeliophyllum distichum and Forsythia ovata (Oleaceae).</title>
        <authorList>
            <person name="Jang H."/>
        </authorList>
    </citation>
    <scope>NUCLEOTIDE SEQUENCE [LARGE SCALE GENOMIC DNA]</scope>
</reference>
<feature type="transmembrane region" description="Helical" evidence="1">
    <location>
        <begin position="82"/>
        <end position="104"/>
    </location>
</feature>
<evidence type="ECO:0000313" key="2">
    <source>
        <dbReference type="EMBL" id="KAL2552076.1"/>
    </source>
</evidence>
<evidence type="ECO:0000256" key="1">
    <source>
        <dbReference type="SAM" id="Phobius"/>
    </source>
</evidence>
<dbReference type="AlphaFoldDB" id="A0ABD1WQV7"/>
<gene>
    <name evidence="2" type="ORF">Fot_05695</name>
</gene>
<dbReference type="EMBL" id="JBFOLJ010000002">
    <property type="protein sequence ID" value="KAL2552076.1"/>
    <property type="molecule type" value="Genomic_DNA"/>
</dbReference>
<keyword evidence="1" id="KW-0472">Membrane</keyword>
<keyword evidence="1" id="KW-1133">Transmembrane helix</keyword>
<feature type="transmembrane region" description="Helical" evidence="1">
    <location>
        <begin position="48"/>
        <end position="70"/>
    </location>
</feature>
<name>A0ABD1WQV7_9LAMI</name>
<evidence type="ECO:0000313" key="3">
    <source>
        <dbReference type="Proteomes" id="UP001604277"/>
    </source>
</evidence>
<protein>
    <submittedName>
        <fullName evidence="2">Uncharacterized protein</fullName>
    </submittedName>
</protein>
<organism evidence="2 3">
    <name type="scientific">Forsythia ovata</name>
    <dbReference type="NCBI Taxonomy" id="205694"/>
    <lineage>
        <taxon>Eukaryota</taxon>
        <taxon>Viridiplantae</taxon>
        <taxon>Streptophyta</taxon>
        <taxon>Embryophyta</taxon>
        <taxon>Tracheophyta</taxon>
        <taxon>Spermatophyta</taxon>
        <taxon>Magnoliopsida</taxon>
        <taxon>eudicotyledons</taxon>
        <taxon>Gunneridae</taxon>
        <taxon>Pentapetalae</taxon>
        <taxon>asterids</taxon>
        <taxon>lamiids</taxon>
        <taxon>Lamiales</taxon>
        <taxon>Oleaceae</taxon>
        <taxon>Forsythieae</taxon>
        <taxon>Forsythia</taxon>
    </lineage>
</organism>
<comment type="caution">
    <text evidence="2">The sequence shown here is derived from an EMBL/GenBank/DDBJ whole genome shotgun (WGS) entry which is preliminary data.</text>
</comment>
<accession>A0ABD1WQV7</accession>
<proteinExistence type="predicted"/>
<sequence length="133" mass="15090">MSFSSSNSRKRVLQLIIYSTLFSCSLRNNRRRTRNRESKARRAGALILLVKMEILSKITALCALFLPHIFHPVRRIEFLGRYILNAGAAYVLISIAVSIGGRLVRVLNITEEWNSCESSNNKTRSLLGIPIEK</sequence>
<keyword evidence="1" id="KW-0812">Transmembrane</keyword>
<keyword evidence="3" id="KW-1185">Reference proteome</keyword>
<dbReference type="Proteomes" id="UP001604277">
    <property type="component" value="Unassembled WGS sequence"/>
</dbReference>